<proteinExistence type="predicted"/>
<sequence>MNCCDYGPLQSCYNRRLDKMGAVYGDRDVPHVQYIDPRFHKVPKSDRWIRGGFDQYRKSEFNGQTWIYGEWAEENFWRQGDFVLHSYDKSQMAQFVPKEFGDSCQSVLNMVLPPGVEHLS</sequence>
<name>A0A0H5QGK0_9EUKA</name>
<dbReference type="EMBL" id="HACM01000716">
    <property type="protein sequence ID" value="CRZ01158.1"/>
    <property type="molecule type" value="Transcribed_RNA"/>
</dbReference>
<protein>
    <submittedName>
        <fullName evidence="1">Uncharacterized protein</fullName>
    </submittedName>
</protein>
<accession>A0A0H5QGK0</accession>
<dbReference type="AlphaFoldDB" id="A0A0H5QGK0"/>
<evidence type="ECO:0000313" key="1">
    <source>
        <dbReference type="EMBL" id="CRZ01158.1"/>
    </source>
</evidence>
<organism evidence="1">
    <name type="scientific">Spongospora subterranea</name>
    <dbReference type="NCBI Taxonomy" id="70186"/>
    <lineage>
        <taxon>Eukaryota</taxon>
        <taxon>Sar</taxon>
        <taxon>Rhizaria</taxon>
        <taxon>Endomyxa</taxon>
        <taxon>Phytomyxea</taxon>
        <taxon>Plasmodiophorida</taxon>
        <taxon>Plasmodiophoridae</taxon>
        <taxon>Spongospora</taxon>
    </lineage>
</organism>
<reference evidence="1" key="1">
    <citation type="submission" date="2015-04" db="EMBL/GenBank/DDBJ databases">
        <title>The genome sequence of the plant pathogenic Rhizarian Plasmodiophora brassicae reveals insights in its biotrophic life cycle and the origin of chitin synthesis.</title>
        <authorList>
            <person name="Schwelm A."/>
            <person name="Fogelqvist J."/>
            <person name="Knaust A."/>
            <person name="Julke S."/>
            <person name="Lilja T."/>
            <person name="Dhandapani V."/>
            <person name="Bonilla-Rosso G."/>
            <person name="Karlsson M."/>
            <person name="Shevchenko A."/>
            <person name="Choi S.R."/>
            <person name="Kim H.G."/>
            <person name="Park J.Y."/>
            <person name="Lim Y.P."/>
            <person name="Ludwig-Muller J."/>
            <person name="Dixelius C."/>
        </authorList>
    </citation>
    <scope>NUCLEOTIDE SEQUENCE</scope>
    <source>
        <tissue evidence="1">Potato root galls</tissue>
    </source>
</reference>